<evidence type="ECO:0000313" key="2">
    <source>
        <dbReference type="Proteomes" id="UP000886501"/>
    </source>
</evidence>
<sequence length="219" mass="24117">MVVDSSNDADDKALGRHVISSHETPVKLTYNDAKNVEVSTKTKIRRWENDGIEGYVHCARRKSHLDYEFESCSLSGGRCTAQKRGGKELDCRAPMSFAYNCNHWINSTGPRKVSYREPVPITKGRGGFSSGPAQEGSFKGLHQRNDRRNSYHGVGWCDYGRNGPGKAFPSGRVGSTVVVADFSPEVCRFMGAVGSFDAERYVEWGNATLLDTLRSALGS</sequence>
<evidence type="ECO:0000313" key="1">
    <source>
        <dbReference type="EMBL" id="KAF9647833.1"/>
    </source>
</evidence>
<name>A0ACB6ZEL2_THEGA</name>
<proteinExistence type="predicted"/>
<organism evidence="1 2">
    <name type="scientific">Thelephora ganbajun</name>
    <name type="common">Ganba fungus</name>
    <dbReference type="NCBI Taxonomy" id="370292"/>
    <lineage>
        <taxon>Eukaryota</taxon>
        <taxon>Fungi</taxon>
        <taxon>Dikarya</taxon>
        <taxon>Basidiomycota</taxon>
        <taxon>Agaricomycotina</taxon>
        <taxon>Agaricomycetes</taxon>
        <taxon>Thelephorales</taxon>
        <taxon>Thelephoraceae</taxon>
        <taxon>Thelephora</taxon>
    </lineage>
</organism>
<protein>
    <submittedName>
        <fullName evidence="1">Uncharacterized protein</fullName>
    </submittedName>
</protein>
<dbReference type="EMBL" id="MU118025">
    <property type="protein sequence ID" value="KAF9647833.1"/>
    <property type="molecule type" value="Genomic_DNA"/>
</dbReference>
<reference evidence="1" key="2">
    <citation type="journal article" date="2020" name="Nat. Commun.">
        <title>Large-scale genome sequencing of mycorrhizal fungi provides insights into the early evolution of symbiotic traits.</title>
        <authorList>
            <person name="Miyauchi S."/>
            <person name="Kiss E."/>
            <person name="Kuo A."/>
            <person name="Drula E."/>
            <person name="Kohler A."/>
            <person name="Sanchez-Garcia M."/>
            <person name="Morin E."/>
            <person name="Andreopoulos B."/>
            <person name="Barry K.W."/>
            <person name="Bonito G."/>
            <person name="Buee M."/>
            <person name="Carver A."/>
            <person name="Chen C."/>
            <person name="Cichocki N."/>
            <person name="Clum A."/>
            <person name="Culley D."/>
            <person name="Crous P.W."/>
            <person name="Fauchery L."/>
            <person name="Girlanda M."/>
            <person name="Hayes R.D."/>
            <person name="Keri Z."/>
            <person name="LaButti K."/>
            <person name="Lipzen A."/>
            <person name="Lombard V."/>
            <person name="Magnuson J."/>
            <person name="Maillard F."/>
            <person name="Murat C."/>
            <person name="Nolan M."/>
            <person name="Ohm R.A."/>
            <person name="Pangilinan J."/>
            <person name="Pereira M.F."/>
            <person name="Perotto S."/>
            <person name="Peter M."/>
            <person name="Pfister S."/>
            <person name="Riley R."/>
            <person name="Sitrit Y."/>
            <person name="Stielow J.B."/>
            <person name="Szollosi G."/>
            <person name="Zifcakova L."/>
            <person name="Stursova M."/>
            <person name="Spatafora J.W."/>
            <person name="Tedersoo L."/>
            <person name="Vaario L.M."/>
            <person name="Yamada A."/>
            <person name="Yan M."/>
            <person name="Wang P."/>
            <person name="Xu J."/>
            <person name="Bruns T."/>
            <person name="Baldrian P."/>
            <person name="Vilgalys R."/>
            <person name="Dunand C."/>
            <person name="Henrissat B."/>
            <person name="Grigoriev I.V."/>
            <person name="Hibbett D."/>
            <person name="Nagy L.G."/>
            <person name="Martin F.M."/>
        </authorList>
    </citation>
    <scope>NUCLEOTIDE SEQUENCE</scope>
    <source>
        <strain evidence="1">P2</strain>
    </source>
</reference>
<comment type="caution">
    <text evidence="1">The sequence shown here is derived from an EMBL/GenBank/DDBJ whole genome shotgun (WGS) entry which is preliminary data.</text>
</comment>
<gene>
    <name evidence="1" type="ORF">BDM02DRAFT_3129500</name>
</gene>
<reference evidence="1" key="1">
    <citation type="submission" date="2019-10" db="EMBL/GenBank/DDBJ databases">
        <authorList>
            <consortium name="DOE Joint Genome Institute"/>
            <person name="Kuo A."/>
            <person name="Miyauchi S."/>
            <person name="Kiss E."/>
            <person name="Drula E."/>
            <person name="Kohler A."/>
            <person name="Sanchez-Garcia M."/>
            <person name="Andreopoulos B."/>
            <person name="Barry K.W."/>
            <person name="Bonito G."/>
            <person name="Buee M."/>
            <person name="Carver A."/>
            <person name="Chen C."/>
            <person name="Cichocki N."/>
            <person name="Clum A."/>
            <person name="Culley D."/>
            <person name="Crous P.W."/>
            <person name="Fauchery L."/>
            <person name="Girlanda M."/>
            <person name="Hayes R."/>
            <person name="Keri Z."/>
            <person name="Labutti K."/>
            <person name="Lipzen A."/>
            <person name="Lombard V."/>
            <person name="Magnuson J."/>
            <person name="Maillard F."/>
            <person name="Morin E."/>
            <person name="Murat C."/>
            <person name="Nolan M."/>
            <person name="Ohm R."/>
            <person name="Pangilinan J."/>
            <person name="Pereira M."/>
            <person name="Perotto S."/>
            <person name="Peter M."/>
            <person name="Riley R."/>
            <person name="Sitrit Y."/>
            <person name="Stielow B."/>
            <person name="Szollosi G."/>
            <person name="Zifcakova L."/>
            <person name="Stursova M."/>
            <person name="Spatafora J.W."/>
            <person name="Tedersoo L."/>
            <person name="Vaario L.-M."/>
            <person name="Yamada A."/>
            <person name="Yan M."/>
            <person name="Wang P."/>
            <person name="Xu J."/>
            <person name="Bruns T."/>
            <person name="Baldrian P."/>
            <person name="Vilgalys R."/>
            <person name="Henrissat B."/>
            <person name="Grigoriev I.V."/>
            <person name="Hibbett D."/>
            <person name="Nagy L.G."/>
            <person name="Martin F.M."/>
        </authorList>
    </citation>
    <scope>NUCLEOTIDE SEQUENCE</scope>
    <source>
        <strain evidence="1">P2</strain>
    </source>
</reference>
<dbReference type="Proteomes" id="UP000886501">
    <property type="component" value="Unassembled WGS sequence"/>
</dbReference>
<keyword evidence="2" id="KW-1185">Reference proteome</keyword>
<accession>A0ACB6ZEL2</accession>